<dbReference type="Proteomes" id="UP001055879">
    <property type="component" value="Linkage Group LG14"/>
</dbReference>
<reference evidence="2" key="1">
    <citation type="journal article" date="2022" name="Mol. Ecol. Resour.">
        <title>The genomes of chicory, endive, great burdock and yacon provide insights into Asteraceae palaeo-polyploidization history and plant inulin production.</title>
        <authorList>
            <person name="Fan W."/>
            <person name="Wang S."/>
            <person name="Wang H."/>
            <person name="Wang A."/>
            <person name="Jiang F."/>
            <person name="Liu H."/>
            <person name="Zhao H."/>
            <person name="Xu D."/>
            <person name="Zhang Y."/>
        </authorList>
    </citation>
    <scope>NUCLEOTIDE SEQUENCE [LARGE SCALE GENOMIC DNA]</scope>
    <source>
        <strain evidence="2">cv. Niubang</strain>
    </source>
</reference>
<reference evidence="1 2" key="2">
    <citation type="journal article" date="2022" name="Mol. Ecol. Resour.">
        <title>The genomes of chicory, endive, great burdock and yacon provide insights into Asteraceae paleo-polyploidization history and plant inulin production.</title>
        <authorList>
            <person name="Fan W."/>
            <person name="Wang S."/>
            <person name="Wang H."/>
            <person name="Wang A."/>
            <person name="Jiang F."/>
            <person name="Liu H."/>
            <person name="Zhao H."/>
            <person name="Xu D."/>
            <person name="Zhang Y."/>
        </authorList>
    </citation>
    <scope>NUCLEOTIDE SEQUENCE [LARGE SCALE GENOMIC DNA]</scope>
    <source>
        <strain evidence="2">cv. Niubang</strain>
    </source>
</reference>
<keyword evidence="2" id="KW-1185">Reference proteome</keyword>
<evidence type="ECO:0000313" key="2">
    <source>
        <dbReference type="Proteomes" id="UP001055879"/>
    </source>
</evidence>
<sequence>MVLINQGEQTFHKPKLLDYQLLSIDFTSFCLYCPDLLEHYDQGSLWTIQLLSIDVQSFCLYNPELLEHYDQEKIHSQQAPVVQPEPTASLLLPQVISVQDFQAFTEQIKSIISESLCIFIQNDHVSQIIGSAKDACELLERKLQKVRQWIRFNVASNKIKETMGELAKFRVKSDFC</sequence>
<accession>A0ACB8Y3J2</accession>
<dbReference type="EMBL" id="CM042060">
    <property type="protein sequence ID" value="KAI3677985.1"/>
    <property type="molecule type" value="Genomic_DNA"/>
</dbReference>
<comment type="caution">
    <text evidence="1">The sequence shown here is derived from an EMBL/GenBank/DDBJ whole genome shotgun (WGS) entry which is preliminary data.</text>
</comment>
<proteinExistence type="predicted"/>
<gene>
    <name evidence="1" type="ORF">L6452_37261</name>
</gene>
<protein>
    <submittedName>
        <fullName evidence="1">Uncharacterized protein</fullName>
    </submittedName>
</protein>
<evidence type="ECO:0000313" key="1">
    <source>
        <dbReference type="EMBL" id="KAI3677985.1"/>
    </source>
</evidence>
<organism evidence="1 2">
    <name type="scientific">Arctium lappa</name>
    <name type="common">Greater burdock</name>
    <name type="synonym">Lappa major</name>
    <dbReference type="NCBI Taxonomy" id="4217"/>
    <lineage>
        <taxon>Eukaryota</taxon>
        <taxon>Viridiplantae</taxon>
        <taxon>Streptophyta</taxon>
        <taxon>Embryophyta</taxon>
        <taxon>Tracheophyta</taxon>
        <taxon>Spermatophyta</taxon>
        <taxon>Magnoliopsida</taxon>
        <taxon>eudicotyledons</taxon>
        <taxon>Gunneridae</taxon>
        <taxon>Pentapetalae</taxon>
        <taxon>asterids</taxon>
        <taxon>campanulids</taxon>
        <taxon>Asterales</taxon>
        <taxon>Asteraceae</taxon>
        <taxon>Carduoideae</taxon>
        <taxon>Cardueae</taxon>
        <taxon>Arctiinae</taxon>
        <taxon>Arctium</taxon>
    </lineage>
</organism>
<name>A0ACB8Y3J2_ARCLA</name>